<keyword evidence="9" id="KW-0812">Transmembrane</keyword>
<keyword evidence="9" id="KW-0472">Membrane</keyword>
<evidence type="ECO:0000256" key="7">
    <source>
        <dbReference type="PROSITE-ProRule" id="PRU10141"/>
    </source>
</evidence>
<evidence type="ECO:0000256" key="5">
    <source>
        <dbReference type="ARBA" id="ARBA00022777"/>
    </source>
</evidence>
<feature type="region of interest" description="Disordered" evidence="8">
    <location>
        <begin position="1"/>
        <end position="51"/>
    </location>
</feature>
<organism evidence="11 12">
    <name type="scientific">Frondihabitans peucedani</name>
    <dbReference type="NCBI Taxonomy" id="598626"/>
    <lineage>
        <taxon>Bacteria</taxon>
        <taxon>Bacillati</taxon>
        <taxon>Actinomycetota</taxon>
        <taxon>Actinomycetes</taxon>
        <taxon>Micrococcales</taxon>
        <taxon>Microbacteriaceae</taxon>
        <taxon>Frondihabitans</taxon>
    </lineage>
</organism>
<dbReference type="PROSITE" id="PS00108">
    <property type="entry name" value="PROTEIN_KINASE_ST"/>
    <property type="match status" value="1"/>
</dbReference>
<keyword evidence="5" id="KW-0418">Kinase</keyword>
<evidence type="ECO:0000256" key="6">
    <source>
        <dbReference type="ARBA" id="ARBA00022840"/>
    </source>
</evidence>
<dbReference type="PANTHER" id="PTHR43671">
    <property type="entry name" value="SERINE/THREONINE-PROTEIN KINASE NEK"/>
    <property type="match status" value="1"/>
</dbReference>
<dbReference type="PANTHER" id="PTHR43671:SF13">
    <property type="entry name" value="SERINE_THREONINE-PROTEIN KINASE NEK2"/>
    <property type="match status" value="1"/>
</dbReference>
<evidence type="ECO:0000256" key="9">
    <source>
        <dbReference type="SAM" id="Phobius"/>
    </source>
</evidence>
<dbReference type="Gene3D" id="3.30.200.20">
    <property type="entry name" value="Phosphorylase Kinase, domain 1"/>
    <property type="match status" value="1"/>
</dbReference>
<keyword evidence="12" id="KW-1185">Reference proteome</keyword>
<feature type="region of interest" description="Disordered" evidence="8">
    <location>
        <begin position="451"/>
        <end position="549"/>
    </location>
</feature>
<feature type="transmembrane region" description="Helical" evidence="9">
    <location>
        <begin position="421"/>
        <end position="441"/>
    </location>
</feature>
<reference evidence="12" key="1">
    <citation type="journal article" date="2019" name="Int. J. Syst. Evol. Microbiol.">
        <title>The Global Catalogue of Microorganisms (GCM) 10K type strain sequencing project: providing services to taxonomists for standard genome sequencing and annotation.</title>
        <authorList>
            <consortium name="The Broad Institute Genomics Platform"/>
            <consortium name="The Broad Institute Genome Sequencing Center for Infectious Disease"/>
            <person name="Wu L."/>
            <person name="Ma J."/>
        </authorList>
    </citation>
    <scope>NUCLEOTIDE SEQUENCE [LARGE SCALE GENOMIC DNA]</scope>
    <source>
        <strain evidence="12">JCM 17442</strain>
    </source>
</reference>
<evidence type="ECO:0000259" key="10">
    <source>
        <dbReference type="PROSITE" id="PS50011"/>
    </source>
</evidence>
<feature type="compositionally biased region" description="Gly residues" evidence="8">
    <location>
        <begin position="523"/>
        <end position="543"/>
    </location>
</feature>
<dbReference type="Gene3D" id="1.10.510.10">
    <property type="entry name" value="Transferase(Phosphotransferase) domain 1"/>
    <property type="match status" value="1"/>
</dbReference>
<keyword evidence="4 7" id="KW-0547">Nucleotide-binding</keyword>
<dbReference type="InterPro" id="IPR008271">
    <property type="entry name" value="Ser/Thr_kinase_AS"/>
</dbReference>
<dbReference type="InterPro" id="IPR000719">
    <property type="entry name" value="Prot_kinase_dom"/>
</dbReference>
<feature type="compositionally biased region" description="Low complexity" evidence="8">
    <location>
        <begin position="8"/>
        <end position="19"/>
    </location>
</feature>
<dbReference type="PROSITE" id="PS00107">
    <property type="entry name" value="PROTEIN_KINASE_ATP"/>
    <property type="match status" value="1"/>
</dbReference>
<dbReference type="SMART" id="SM00220">
    <property type="entry name" value="S_TKc"/>
    <property type="match status" value="1"/>
</dbReference>
<dbReference type="EMBL" id="BAABAU010000007">
    <property type="protein sequence ID" value="GAA4267811.1"/>
    <property type="molecule type" value="Genomic_DNA"/>
</dbReference>
<feature type="compositionally biased region" description="Low complexity" evidence="8">
    <location>
        <begin position="451"/>
        <end position="522"/>
    </location>
</feature>
<dbReference type="InterPro" id="IPR050660">
    <property type="entry name" value="NEK_Ser/Thr_kinase"/>
</dbReference>
<feature type="domain" description="Protein kinase" evidence="10">
    <location>
        <begin position="59"/>
        <end position="320"/>
    </location>
</feature>
<sequence>MPLPPYPADAARAPRNRGPSRPILGNLRGIARSQVSDDRQPGGDGAESAAPPTVIAGRYELGEVLGRGGMSTVYRARDLVLGRQVAVKVLGSQSSDPALVRREKSEVALLASLSHHTLVTLYDAEVARIDGEERTYLVMEIVDGPTLAARLGEGPILRPDLDRMVVDLAEALHVVHTAGIVHRDIKPGNILLAPSLIPGREFSAKLADFGIASLVDSTRMTVTGAVIGTAAYLSPEQALGERVGTASDIYSLGLVLLEAATGVREFQGPMIESLMARLNRDPDVPGSLGYGYKSLLTAMTARDPAERPTAREVLERAVALTGEAPAAGGDDDATVALPGAGAAAGAAGAAAAAGGAAGAAAADAPTVAFPATGAQDQPTRVLPASAGAAASDAPTRALPPQASVSPRAAEAPDRRRGRRTAWILVIAALVLAAIVLVAFALTDGFNLGGSSPAPTSPATSTAPVPRTTAQPAPAATTPNAPSTPSPSESPDDSPSTPAVTAPPVVTPPAEVTQPAAPTAPGNSGKGNGNGNGPDKGNGPGKTKGPGKAK</sequence>
<dbReference type="EC" id="2.7.11.1" evidence="2"/>
<comment type="caution">
    <text evidence="11">The sequence shown here is derived from an EMBL/GenBank/DDBJ whole genome shotgun (WGS) entry which is preliminary data.</text>
</comment>
<feature type="binding site" evidence="7">
    <location>
        <position position="88"/>
    </location>
    <ligand>
        <name>ATP</name>
        <dbReference type="ChEBI" id="CHEBI:30616"/>
    </ligand>
</feature>
<dbReference type="InterPro" id="IPR011009">
    <property type="entry name" value="Kinase-like_dom_sf"/>
</dbReference>
<keyword evidence="6 7" id="KW-0067">ATP-binding</keyword>
<evidence type="ECO:0000313" key="12">
    <source>
        <dbReference type="Proteomes" id="UP001501594"/>
    </source>
</evidence>
<keyword evidence="9" id="KW-1133">Transmembrane helix</keyword>
<feature type="region of interest" description="Disordered" evidence="8">
    <location>
        <begin position="375"/>
        <end position="416"/>
    </location>
</feature>
<dbReference type="SUPFAM" id="SSF56112">
    <property type="entry name" value="Protein kinase-like (PK-like)"/>
    <property type="match status" value="1"/>
</dbReference>
<evidence type="ECO:0000256" key="3">
    <source>
        <dbReference type="ARBA" id="ARBA00022679"/>
    </source>
</evidence>
<comment type="similarity">
    <text evidence="1">Belongs to the protein kinase superfamily. NEK Ser/Thr protein kinase family. NIMA subfamily.</text>
</comment>
<evidence type="ECO:0000256" key="8">
    <source>
        <dbReference type="SAM" id="MobiDB-lite"/>
    </source>
</evidence>
<evidence type="ECO:0000256" key="2">
    <source>
        <dbReference type="ARBA" id="ARBA00012513"/>
    </source>
</evidence>
<accession>A0ABP8E6F3</accession>
<evidence type="ECO:0000256" key="4">
    <source>
        <dbReference type="ARBA" id="ARBA00022741"/>
    </source>
</evidence>
<name>A0ABP8E6F3_9MICO</name>
<protein>
    <recommendedName>
        <fullName evidence="2">non-specific serine/threonine protein kinase</fullName>
        <ecNumber evidence="2">2.7.11.1</ecNumber>
    </recommendedName>
</protein>
<evidence type="ECO:0000313" key="11">
    <source>
        <dbReference type="EMBL" id="GAA4267811.1"/>
    </source>
</evidence>
<dbReference type="CDD" id="cd14014">
    <property type="entry name" value="STKc_PknB_like"/>
    <property type="match status" value="1"/>
</dbReference>
<keyword evidence="3" id="KW-0808">Transferase</keyword>
<dbReference type="InterPro" id="IPR017441">
    <property type="entry name" value="Protein_kinase_ATP_BS"/>
</dbReference>
<dbReference type="Pfam" id="PF00069">
    <property type="entry name" value="Pkinase"/>
    <property type="match status" value="1"/>
</dbReference>
<feature type="compositionally biased region" description="Low complexity" evidence="8">
    <location>
        <begin position="384"/>
        <end position="393"/>
    </location>
</feature>
<gene>
    <name evidence="11" type="ORF">GCM10022256_34230</name>
</gene>
<evidence type="ECO:0000256" key="1">
    <source>
        <dbReference type="ARBA" id="ARBA00010886"/>
    </source>
</evidence>
<dbReference type="Proteomes" id="UP001501594">
    <property type="component" value="Unassembled WGS sequence"/>
</dbReference>
<dbReference type="PROSITE" id="PS50011">
    <property type="entry name" value="PROTEIN_KINASE_DOM"/>
    <property type="match status" value="1"/>
</dbReference>
<proteinExistence type="inferred from homology"/>